<keyword evidence="2" id="KW-0472">Membrane</keyword>
<dbReference type="Proteomes" id="UP000009374">
    <property type="component" value="Unassembled WGS sequence"/>
</dbReference>
<evidence type="ECO:0000313" key="4">
    <source>
        <dbReference type="EMBL" id="EES53665.1"/>
    </source>
</evidence>
<protein>
    <recommendedName>
        <fullName evidence="3">Bacterial surface antigen (D15) domain-containing protein</fullName>
    </recommendedName>
</protein>
<keyword evidence="5" id="KW-1185">Reference proteome</keyword>
<evidence type="ECO:0000313" key="5">
    <source>
        <dbReference type="Proteomes" id="UP000009374"/>
    </source>
</evidence>
<comment type="subcellular location">
    <subcellularLocation>
        <location evidence="1">Membrane</location>
    </subcellularLocation>
</comment>
<dbReference type="GO" id="GO:0019867">
    <property type="term" value="C:outer membrane"/>
    <property type="evidence" value="ECO:0007669"/>
    <property type="project" value="InterPro"/>
</dbReference>
<feature type="domain" description="Bacterial surface antigen (D15)" evidence="3">
    <location>
        <begin position="263"/>
        <end position="414"/>
    </location>
</feature>
<evidence type="ECO:0000259" key="3">
    <source>
        <dbReference type="Pfam" id="PF01103"/>
    </source>
</evidence>
<dbReference type="Pfam" id="PF01103">
    <property type="entry name" value="Omp85"/>
    <property type="match status" value="1"/>
</dbReference>
<gene>
    <name evidence="4" type="ORF">UBAL3_69480033</name>
</gene>
<proteinExistence type="predicted"/>
<dbReference type="Gene3D" id="2.40.160.50">
    <property type="entry name" value="membrane protein fhac: a member of the omp85/tpsb transporter family"/>
    <property type="match status" value="1"/>
</dbReference>
<reference evidence="4 5" key="1">
    <citation type="journal article" date="2009" name="Appl. Environ. Microbiol.">
        <title>Community genomic and proteomic analyses of chemoautotrophic iron-oxidizing "Leptospirillum rubarum" (Group II) and "Leptospirillum ferrodiazotrophum" (Group III) bacteria in acid mine drainage biofilms.</title>
        <authorList>
            <person name="Goltsman D.S."/>
            <person name="Denef V.J."/>
            <person name="Singer S.W."/>
            <person name="VerBerkmoes N.C."/>
            <person name="Lefsrud M."/>
            <person name="Mueller R.S."/>
            <person name="Dick G.J."/>
            <person name="Sun C.L."/>
            <person name="Wheeler K.E."/>
            <person name="Zemla A."/>
            <person name="Baker B.J."/>
            <person name="Hauser L."/>
            <person name="Land M."/>
            <person name="Shah M.B."/>
            <person name="Thelen M.P."/>
            <person name="Hettich R.L."/>
            <person name="Banfield J.F."/>
        </authorList>
    </citation>
    <scope>NUCLEOTIDE SEQUENCE [LARGE SCALE GENOMIC DNA]</scope>
</reference>
<accession>C6HUN9</accession>
<dbReference type="InterPro" id="IPR000184">
    <property type="entry name" value="Bac_surfAg_D15"/>
</dbReference>
<evidence type="ECO:0000256" key="2">
    <source>
        <dbReference type="ARBA" id="ARBA00023136"/>
    </source>
</evidence>
<dbReference type="AlphaFoldDB" id="C6HUN9"/>
<evidence type="ECO:0000256" key="1">
    <source>
        <dbReference type="ARBA" id="ARBA00004370"/>
    </source>
</evidence>
<dbReference type="EMBL" id="GG693857">
    <property type="protein sequence ID" value="EES53665.1"/>
    <property type="molecule type" value="Genomic_DNA"/>
</dbReference>
<organism evidence="4 5">
    <name type="scientific">Leptospirillum ferrodiazotrophum</name>
    <dbReference type="NCBI Taxonomy" id="412449"/>
    <lineage>
        <taxon>Bacteria</taxon>
        <taxon>Pseudomonadati</taxon>
        <taxon>Nitrospirota</taxon>
        <taxon>Nitrospiria</taxon>
        <taxon>Nitrospirales</taxon>
        <taxon>Nitrospiraceae</taxon>
        <taxon>Leptospirillum</taxon>
    </lineage>
</organism>
<sequence>MSVGRLRKGRTDSRIRRVFFLWRAVFVLLAFGSSPLLSFSAPPPMAPIAPVQTTLGPQGLSFPQLPIGAPPPFSYSTPFDNTVVVPVPAIGDSYNSGLTYGTIVPILYAKPSGRITSIFAPSVMYNSYMGLETGFRYYRFYKGNLKRWHVIGIQSNSIMNFYEFHYRDLSLDRGRFIIDTRVKSFKNPTARFYGIGPTSNFSDQSNYTLSTTSAHGTFGMNFDDMKIRAWIMERYRAYGASAGQVPGMEYTGLLFPDAPGFASGAQILTHRADITYDTRDNHLIPSAGTYARAFAELDNNMTPGQNSVFDRFDVEYKTWIPHGDQDQDVLAIRAMINLMNGPNIPFYAMSMLGGAFTLEGYGTGRFYDYDASLFNIEERIAAFDMDLFNVQSEFQVAPFLGVGEVFRDASQATNFGYYAVNPGVGLRALVKPDVVGRVDIGYSTEAGAVTFVGIGFPF</sequence>
<name>C6HUN9_9BACT</name>